<dbReference type="OrthoDB" id="161433at2"/>
<dbReference type="RefSeq" id="WP_011611472.1">
    <property type="nucleotide sequence ID" value="NC_008312.1"/>
</dbReference>
<keyword evidence="2" id="KW-0677">Repeat</keyword>
<dbReference type="PANTHER" id="PTHR12697:SF5">
    <property type="entry name" value="DEOXYHYPUSINE HYDROXYLASE"/>
    <property type="match status" value="1"/>
</dbReference>
<dbReference type="SUPFAM" id="SSF48371">
    <property type="entry name" value="ARM repeat"/>
    <property type="match status" value="2"/>
</dbReference>
<dbReference type="InterPro" id="IPR011989">
    <property type="entry name" value="ARM-like"/>
</dbReference>
<dbReference type="InterPro" id="IPR004155">
    <property type="entry name" value="PBS_lyase_HEAT"/>
</dbReference>
<feature type="domain" description="Peptidase C14 caspase" evidence="5">
    <location>
        <begin position="1025"/>
        <end position="1282"/>
    </location>
</feature>
<dbReference type="STRING" id="203124.Tery_1841"/>
<evidence type="ECO:0000313" key="7">
    <source>
        <dbReference type="EMBL" id="ABG51097.1"/>
    </source>
</evidence>
<name>Q114H7_TRIEI</name>
<dbReference type="Pfam" id="PF13646">
    <property type="entry name" value="HEAT_2"/>
    <property type="match status" value="4"/>
</dbReference>
<dbReference type="InterPro" id="IPR011600">
    <property type="entry name" value="Pept_C14_caspase"/>
</dbReference>
<proteinExistence type="predicted"/>
<dbReference type="Gene3D" id="3.40.50.300">
    <property type="entry name" value="P-loop containing nucleotide triphosphate hydrolases"/>
    <property type="match status" value="1"/>
</dbReference>
<dbReference type="InterPro" id="IPR000225">
    <property type="entry name" value="Armadillo"/>
</dbReference>
<evidence type="ECO:0000259" key="5">
    <source>
        <dbReference type="Pfam" id="PF00656"/>
    </source>
</evidence>
<dbReference type="GO" id="GO:0016491">
    <property type="term" value="F:oxidoreductase activity"/>
    <property type="evidence" value="ECO:0007669"/>
    <property type="project" value="TreeGrafter"/>
</dbReference>
<gene>
    <name evidence="7" type="ordered locus">Tery_1841</name>
</gene>
<dbReference type="GO" id="GO:0006508">
    <property type="term" value="P:proteolysis"/>
    <property type="evidence" value="ECO:0007669"/>
    <property type="project" value="InterPro"/>
</dbReference>
<dbReference type="EMBL" id="CP000393">
    <property type="protein sequence ID" value="ABG51097.1"/>
    <property type="molecule type" value="Genomic_DNA"/>
</dbReference>
<dbReference type="eggNOG" id="COG1413">
    <property type="taxonomic scope" value="Bacteria"/>
</dbReference>
<dbReference type="InterPro" id="IPR000357">
    <property type="entry name" value="HEAT"/>
</dbReference>
<reference evidence="7" key="1">
    <citation type="submission" date="2006-06" db="EMBL/GenBank/DDBJ databases">
        <title>Complete sequence of Trichodesmium erythraeum IMS101.</title>
        <authorList>
            <consortium name="US DOE Joint Genome Institute"/>
            <person name="Copeland A."/>
            <person name="Lucas S."/>
            <person name="Lapidus A."/>
            <person name="Barry K."/>
            <person name="Detter J.C."/>
            <person name="Glavina del Rio T."/>
            <person name="Hammon N."/>
            <person name="Israni S."/>
            <person name="Dalin E."/>
            <person name="Tice H."/>
            <person name="Pitluck S."/>
            <person name="Kiss H."/>
            <person name="Munk A.C."/>
            <person name="Brettin T."/>
            <person name="Bruce D."/>
            <person name="Han C."/>
            <person name="Tapia R."/>
            <person name="Gilna P."/>
            <person name="Schmutz J."/>
            <person name="Larimer F."/>
            <person name="Land M."/>
            <person name="Hauser L."/>
            <person name="Kyrpides N."/>
            <person name="Kim E."/>
            <person name="Richardson P."/>
        </authorList>
    </citation>
    <scope>NUCLEOTIDE SEQUENCE [LARGE SCALE GENOMIC DNA]</scope>
    <source>
        <strain evidence="7">IMS101</strain>
    </source>
</reference>
<evidence type="ECO:0000259" key="6">
    <source>
        <dbReference type="Pfam" id="PF05729"/>
    </source>
</evidence>
<accession>Q114H7</accession>
<dbReference type="Gene3D" id="3.40.50.1460">
    <property type="match status" value="1"/>
</dbReference>
<dbReference type="HOGENOM" id="CLU_005540_0_0_3"/>
<dbReference type="eggNOG" id="COG4249">
    <property type="taxonomic scope" value="Bacteria"/>
</dbReference>
<dbReference type="PROSITE" id="PS50077">
    <property type="entry name" value="HEAT_REPEAT"/>
    <property type="match status" value="3"/>
</dbReference>
<dbReference type="KEGG" id="ter:Tery_1841"/>
<comment type="function">
    <text evidence="4">Catalyzes the hydroxylation of the N(6)-(4-aminobutyl)-L-lysine intermediate produced by deoxyhypusine synthase/DHPS on a critical lysine of the eukaryotic translation initiation factor 5A/eIF-5A. This is the second step of the post-translational modification of that lysine into an unusual amino acid residue named hypusine. Hypusination is unique to mature eIF-5A factor and is essential for its function.</text>
</comment>
<dbReference type="InterPro" id="IPR007111">
    <property type="entry name" value="NACHT_NTPase"/>
</dbReference>
<dbReference type="Pfam" id="PF05729">
    <property type="entry name" value="NACHT"/>
    <property type="match status" value="1"/>
</dbReference>
<dbReference type="Pfam" id="PF02985">
    <property type="entry name" value="HEAT"/>
    <property type="match status" value="1"/>
</dbReference>
<keyword evidence="1" id="KW-0042">Antenna complex</keyword>
<dbReference type="SMART" id="SM00567">
    <property type="entry name" value="EZ_HEAT"/>
    <property type="match status" value="16"/>
</dbReference>
<dbReference type="PANTHER" id="PTHR12697">
    <property type="entry name" value="PBS LYASE HEAT-LIKE PROTEIN"/>
    <property type="match status" value="1"/>
</dbReference>
<sequence>MINWGPYLESVCREYDRWWEVYTLTDVAGKKPHEQGQNIFPSFDLGLMVQRVKSEEKQGKDPQEKIERLTVLEGLRKYAANHVLLVGRPGSGKSTALARLLLEEAHKVWSGENGQIPILIELRYSKSSVLSRIQAFIDKHNHNTYIDEETLKSLLLQGKFLLLFDGFNEMASEEARQQVRMFRQDYPETAMVFSTRDLSLGGDLRIEKKLEMQPLTESQMQDFVCAYLPEQGENLWGQLQGRLRELGETPMFLLMLCSVFDYNKVIPAHLGLVFRGFTQTYSGRIKQDVLVDESSRRWWDRLLQELAWVMTTGGSKTEMMVAIPRKKAEDVLADFLRGQVVAPTDCAMGWLEDLLEYHLIQVGDDGQISFRHQLLQEYYAAERLSSQLSGLSDYELQWDYLNYLKWTEVVALMLGLVEDEVLAVRVVRLALEVDWFLGARLVGEVKEKFQEAAFAEVDGLELPGLAKVVLAGLTMSEVTVPRLVQFLEHSDKYMRGSAAHALGKIASEKAIEELIPLLKDSDEYVRWSAAYALGEIGSETAIEGLIPLLKDSDSFVCWSAANAMGKIGSQKAIEGLIPLLKDSDSFVRYAAAEALGKIDSEKAIEGLIPLLKDSDPNVNFSARSALSQIGSEKAIEQLIPLLKDSDEYVRYAAAEALGKIGSEKAIEQLIPLLKDSDSSVRSRAVYVLGKIGSEKAIEGLIPLLKDSDEFVRYSAVYVLGEIGSEKAIEQLIPLLKDSNSSVNFSAAEALGKIGSEKAIEGLIPLLKDSDEFVRYTAAEALGKIGSEKAIEQLIPLLKDSDPNVRRNAAEALGEIGSETVIEQLIPLLKYSDPNVRYTAAEALGKIGSEKAIEQLIPLLKDSDPNVRYTAAEALGKIGSEKAIEQLIPLLKDSDPNVRRNAAYALGEIGSEKAIEGLIPLLKDSDSFVRSRAAYVLGEIGSEKAIEQLIPLLKDSDYWVRDHVAEALGKIGSENTIIKLTKKLQNDSFVKQDLYKIIKIIQTIQQRLQYYKPTPKIPMSKSLSHNYALLIGVGDYKYPDWSLPVTVKDVQAIKSFLTNPDLCSYIDDENHLRLLCNEQATKQNILNNINWLQEQAKNDPEATILVYYSGHGWLDKSTEKYYLIPHDTSPIKLQKTQKTALPATDFNNALQEISAQKLLVIIDSCHAQGMATAKETDQLDLPENFSQTALPKNLIEDLKKGTGRAVFTSSTGYQLSWIRSDQTMSIYTYHLLEALQGGDNKPGDKYVTLSNLMHHVGKTVPQSAQQQGGEQTPIFDFSQTEDFPVALLRGGKGLPAEGKEKIQLEAQENIRNAITVQQGNAAGGDVKNQVFIDKIEGGGGITFS</sequence>
<dbReference type="InterPro" id="IPR016024">
    <property type="entry name" value="ARM-type_fold"/>
</dbReference>
<dbReference type="SUPFAM" id="SSF52129">
    <property type="entry name" value="Caspase-like"/>
    <property type="match status" value="1"/>
</dbReference>
<dbReference type="GO" id="GO:0004197">
    <property type="term" value="F:cysteine-type endopeptidase activity"/>
    <property type="evidence" value="ECO:0007669"/>
    <property type="project" value="InterPro"/>
</dbReference>
<evidence type="ECO:0000256" key="3">
    <source>
        <dbReference type="ARBA" id="ARBA00022738"/>
    </source>
</evidence>
<dbReference type="Pfam" id="PF03130">
    <property type="entry name" value="HEAT_PBS"/>
    <property type="match status" value="1"/>
</dbReference>
<evidence type="ECO:0000256" key="2">
    <source>
        <dbReference type="ARBA" id="ARBA00022737"/>
    </source>
</evidence>
<organism evidence="7">
    <name type="scientific">Trichodesmium erythraeum (strain IMS101)</name>
    <dbReference type="NCBI Taxonomy" id="203124"/>
    <lineage>
        <taxon>Bacteria</taxon>
        <taxon>Bacillati</taxon>
        <taxon>Cyanobacteriota</taxon>
        <taxon>Cyanophyceae</taxon>
        <taxon>Oscillatoriophycideae</taxon>
        <taxon>Oscillatoriales</taxon>
        <taxon>Microcoleaceae</taxon>
        <taxon>Trichodesmium</taxon>
    </lineage>
</organism>
<dbReference type="InterPro" id="IPR021133">
    <property type="entry name" value="HEAT_type_2"/>
</dbReference>
<dbReference type="SMART" id="SM00185">
    <property type="entry name" value="ARM"/>
    <property type="match status" value="6"/>
</dbReference>
<protein>
    <submittedName>
        <fullName evidence="7">Peptidase C14, caspase catalytic subunit p20</fullName>
    </submittedName>
</protein>
<evidence type="ECO:0000256" key="4">
    <source>
        <dbReference type="ARBA" id="ARBA00045876"/>
    </source>
</evidence>
<dbReference type="Gene3D" id="1.25.10.10">
    <property type="entry name" value="Leucine-rich Repeat Variant"/>
    <property type="match status" value="7"/>
</dbReference>
<keyword evidence="3" id="KW-0605">Phycobilisome</keyword>
<dbReference type="Pfam" id="PF00656">
    <property type="entry name" value="Peptidase_C14"/>
    <property type="match status" value="1"/>
</dbReference>
<dbReference type="InterPro" id="IPR029030">
    <property type="entry name" value="Caspase-like_dom_sf"/>
</dbReference>
<evidence type="ECO:0000256" key="1">
    <source>
        <dbReference type="ARBA" id="ARBA00022549"/>
    </source>
</evidence>
<dbReference type="GO" id="GO:0030089">
    <property type="term" value="C:phycobilisome"/>
    <property type="evidence" value="ECO:0007669"/>
    <property type="project" value="UniProtKB-KW"/>
</dbReference>
<dbReference type="eggNOG" id="COG5635">
    <property type="taxonomic scope" value="Bacteria"/>
</dbReference>
<dbReference type="InterPro" id="IPR027417">
    <property type="entry name" value="P-loop_NTPase"/>
</dbReference>
<dbReference type="SUPFAM" id="SSF52540">
    <property type="entry name" value="P-loop containing nucleoside triphosphate hydrolases"/>
    <property type="match status" value="1"/>
</dbReference>
<feature type="domain" description="NACHT" evidence="6">
    <location>
        <begin position="83"/>
        <end position="230"/>
    </location>
</feature>